<proteinExistence type="inferred from homology"/>
<dbReference type="InterPro" id="IPR036412">
    <property type="entry name" value="HAD-like_sf"/>
</dbReference>
<dbReference type="OrthoDB" id="9797743at2"/>
<organism evidence="6 7">
    <name type="scientific">Pedobacter psychroterrae</name>
    <dbReference type="NCBI Taxonomy" id="2530453"/>
    <lineage>
        <taxon>Bacteria</taxon>
        <taxon>Pseudomonadati</taxon>
        <taxon>Bacteroidota</taxon>
        <taxon>Sphingobacteriia</taxon>
        <taxon>Sphingobacteriales</taxon>
        <taxon>Sphingobacteriaceae</taxon>
        <taxon>Pedobacter</taxon>
    </lineage>
</organism>
<dbReference type="NCBIfam" id="TIGR01509">
    <property type="entry name" value="HAD-SF-IA-v3"/>
    <property type="match status" value="1"/>
</dbReference>
<dbReference type="AlphaFoldDB" id="A0A4R0NGZ7"/>
<dbReference type="InterPro" id="IPR006439">
    <property type="entry name" value="HAD-SF_hydro_IA"/>
</dbReference>
<dbReference type="InterPro" id="IPR023214">
    <property type="entry name" value="HAD_sf"/>
</dbReference>
<dbReference type="Gene3D" id="1.10.150.240">
    <property type="entry name" value="Putative phosphatase, domain 2"/>
    <property type="match status" value="1"/>
</dbReference>
<evidence type="ECO:0000256" key="1">
    <source>
        <dbReference type="ARBA" id="ARBA00001946"/>
    </source>
</evidence>
<keyword evidence="7" id="KW-1185">Reference proteome</keyword>
<evidence type="ECO:0000256" key="4">
    <source>
        <dbReference type="ARBA" id="ARBA00022842"/>
    </source>
</evidence>
<dbReference type="SFLD" id="SFLDS00003">
    <property type="entry name" value="Haloacid_Dehalogenase"/>
    <property type="match status" value="1"/>
</dbReference>
<dbReference type="Gene3D" id="3.40.50.1000">
    <property type="entry name" value="HAD superfamily/HAD-like"/>
    <property type="match status" value="1"/>
</dbReference>
<dbReference type="InterPro" id="IPR041492">
    <property type="entry name" value="HAD_2"/>
</dbReference>
<dbReference type="CDD" id="cd07505">
    <property type="entry name" value="HAD_BPGM-like"/>
    <property type="match status" value="1"/>
</dbReference>
<dbReference type="SUPFAM" id="SSF56784">
    <property type="entry name" value="HAD-like"/>
    <property type="match status" value="1"/>
</dbReference>
<dbReference type="Proteomes" id="UP000293347">
    <property type="component" value="Unassembled WGS sequence"/>
</dbReference>
<dbReference type="SFLD" id="SFLDG01135">
    <property type="entry name" value="C1.5.6:_HAD__Beta-PGM__Phospha"/>
    <property type="match status" value="1"/>
</dbReference>
<dbReference type="Pfam" id="PF13419">
    <property type="entry name" value="HAD_2"/>
    <property type="match status" value="1"/>
</dbReference>
<sequence length="241" mass="27199">MNRDIAVIFDMDGVICHTNPYHSMAFREFFSTRNLAPTDDEFAEHMFGKSNKYILTHFLKRPVEGEEFLQLEEEKEGLFRKIYEPHVSPIKGIVEFIANLNENNVRLGVATSAPYANLELILSKVPIRETMGSIMASEDVKKHKPDPEVYLTSAKNLGVMPRDCVVFEDSFSGVTAALNAGMKVVGVLSSHTKEELPPCDLYIDDYTALSYQAILQLFDYIENIFPVGLMITNIILIFAHS</sequence>
<dbReference type="PANTHER" id="PTHR46193">
    <property type="entry name" value="6-PHOSPHOGLUCONATE PHOSPHATASE"/>
    <property type="match status" value="1"/>
</dbReference>
<keyword evidence="5" id="KW-0119">Carbohydrate metabolism</keyword>
<comment type="cofactor">
    <cofactor evidence="1">
        <name>Mg(2+)</name>
        <dbReference type="ChEBI" id="CHEBI:18420"/>
    </cofactor>
</comment>
<dbReference type="InterPro" id="IPR023198">
    <property type="entry name" value="PGP-like_dom2"/>
</dbReference>
<evidence type="ECO:0000313" key="7">
    <source>
        <dbReference type="Proteomes" id="UP000293347"/>
    </source>
</evidence>
<keyword evidence="4" id="KW-0460">Magnesium</keyword>
<comment type="similarity">
    <text evidence="2">Belongs to the HAD-like hydrolase superfamily. CbbY/CbbZ/Gph/YieH family.</text>
</comment>
<dbReference type="PANTHER" id="PTHR46193:SF18">
    <property type="entry name" value="HEXITOL PHOSPHATASE B"/>
    <property type="match status" value="1"/>
</dbReference>
<protein>
    <submittedName>
        <fullName evidence="6">HAD family phosphatase</fullName>
    </submittedName>
</protein>
<dbReference type="GO" id="GO:0003824">
    <property type="term" value="F:catalytic activity"/>
    <property type="evidence" value="ECO:0007669"/>
    <property type="project" value="UniProtKB-ARBA"/>
</dbReference>
<evidence type="ECO:0000256" key="5">
    <source>
        <dbReference type="ARBA" id="ARBA00023277"/>
    </source>
</evidence>
<keyword evidence="3" id="KW-0479">Metal-binding</keyword>
<accession>A0A4R0NGZ7</accession>
<gene>
    <name evidence="6" type="ORF">EZ437_19395</name>
</gene>
<evidence type="ECO:0000256" key="2">
    <source>
        <dbReference type="ARBA" id="ARBA00006171"/>
    </source>
</evidence>
<evidence type="ECO:0000313" key="6">
    <source>
        <dbReference type="EMBL" id="TCC98014.1"/>
    </source>
</evidence>
<dbReference type="SFLD" id="SFLDG01129">
    <property type="entry name" value="C1.5:_HAD__Beta-PGM__Phosphata"/>
    <property type="match status" value="1"/>
</dbReference>
<dbReference type="GO" id="GO:0046872">
    <property type="term" value="F:metal ion binding"/>
    <property type="evidence" value="ECO:0007669"/>
    <property type="project" value="UniProtKB-KW"/>
</dbReference>
<name>A0A4R0NGZ7_9SPHI</name>
<dbReference type="EMBL" id="SJSL01000008">
    <property type="protein sequence ID" value="TCC98014.1"/>
    <property type="molecule type" value="Genomic_DNA"/>
</dbReference>
<comment type="caution">
    <text evidence="6">The sequence shown here is derived from an EMBL/GenBank/DDBJ whole genome shotgun (WGS) entry which is preliminary data.</text>
</comment>
<dbReference type="InterPro" id="IPR051600">
    <property type="entry name" value="Beta-PGM-like"/>
</dbReference>
<reference evidence="6 7" key="1">
    <citation type="submission" date="2019-02" db="EMBL/GenBank/DDBJ databases">
        <title>Pedobacter sp. RP-1-14 sp. nov., isolated from Arctic soil.</title>
        <authorList>
            <person name="Dahal R.H."/>
        </authorList>
    </citation>
    <scope>NUCLEOTIDE SEQUENCE [LARGE SCALE GENOMIC DNA]</scope>
    <source>
        <strain evidence="6 7">RP-1-14</strain>
    </source>
</reference>
<evidence type="ECO:0000256" key="3">
    <source>
        <dbReference type="ARBA" id="ARBA00022723"/>
    </source>
</evidence>
<dbReference type="RefSeq" id="WP_131597731.1">
    <property type="nucleotide sequence ID" value="NZ_SJSL01000008.1"/>
</dbReference>